<proteinExistence type="predicted"/>
<keyword evidence="2" id="KW-1185">Reference proteome</keyword>
<dbReference type="AlphaFoldDB" id="A0A9Q1IXC7"/>
<comment type="caution">
    <text evidence="1">The sequence shown here is derived from an EMBL/GenBank/DDBJ whole genome shotgun (WGS) entry which is preliminary data.</text>
</comment>
<reference evidence="1" key="1">
    <citation type="journal article" date="2023" name="Science">
        <title>Genome structures resolve the early diversification of teleost fishes.</title>
        <authorList>
            <person name="Parey E."/>
            <person name="Louis A."/>
            <person name="Montfort J."/>
            <person name="Bouchez O."/>
            <person name="Roques C."/>
            <person name="Iampietro C."/>
            <person name="Lluch J."/>
            <person name="Castinel A."/>
            <person name="Donnadieu C."/>
            <person name="Desvignes T."/>
            <person name="Floi Bucao C."/>
            <person name="Jouanno E."/>
            <person name="Wen M."/>
            <person name="Mejri S."/>
            <person name="Dirks R."/>
            <person name="Jansen H."/>
            <person name="Henkel C."/>
            <person name="Chen W.J."/>
            <person name="Zahm M."/>
            <person name="Cabau C."/>
            <person name="Klopp C."/>
            <person name="Thompson A.W."/>
            <person name="Robinson-Rechavi M."/>
            <person name="Braasch I."/>
            <person name="Lecointre G."/>
            <person name="Bobe J."/>
            <person name="Postlethwait J.H."/>
            <person name="Berthelot C."/>
            <person name="Roest Crollius H."/>
            <person name="Guiguen Y."/>
        </authorList>
    </citation>
    <scope>NUCLEOTIDE SEQUENCE</scope>
    <source>
        <strain evidence="1">WJC10195</strain>
    </source>
</reference>
<dbReference type="Proteomes" id="UP001152622">
    <property type="component" value="Chromosome 5"/>
</dbReference>
<dbReference type="OrthoDB" id="10561451at2759"/>
<dbReference type="EMBL" id="JAINUF010000005">
    <property type="protein sequence ID" value="KAJ8359294.1"/>
    <property type="molecule type" value="Genomic_DNA"/>
</dbReference>
<evidence type="ECO:0000313" key="2">
    <source>
        <dbReference type="Proteomes" id="UP001152622"/>
    </source>
</evidence>
<sequence>MTYDMERGEQPGQTGHPRLWKELSGRGQRGVVTAAFRQNAGWSGACNRQGGAVVWGWSHVPFFGTTTGGPCAQK</sequence>
<organism evidence="1 2">
    <name type="scientific">Synaphobranchus kaupii</name>
    <name type="common">Kaup's arrowtooth eel</name>
    <dbReference type="NCBI Taxonomy" id="118154"/>
    <lineage>
        <taxon>Eukaryota</taxon>
        <taxon>Metazoa</taxon>
        <taxon>Chordata</taxon>
        <taxon>Craniata</taxon>
        <taxon>Vertebrata</taxon>
        <taxon>Euteleostomi</taxon>
        <taxon>Actinopterygii</taxon>
        <taxon>Neopterygii</taxon>
        <taxon>Teleostei</taxon>
        <taxon>Anguilliformes</taxon>
        <taxon>Synaphobranchidae</taxon>
        <taxon>Synaphobranchus</taxon>
    </lineage>
</organism>
<evidence type="ECO:0000313" key="1">
    <source>
        <dbReference type="EMBL" id="KAJ8359294.1"/>
    </source>
</evidence>
<accession>A0A9Q1IXC7</accession>
<name>A0A9Q1IXC7_SYNKA</name>
<protein>
    <submittedName>
        <fullName evidence="1">Uncharacterized protein</fullName>
    </submittedName>
</protein>
<gene>
    <name evidence="1" type="ORF">SKAU_G00158190</name>
</gene>